<evidence type="ECO:0000313" key="2">
    <source>
        <dbReference type="Ensembl" id="ENSSPAP00000016425.1"/>
    </source>
</evidence>
<feature type="transmembrane region" description="Helical" evidence="1">
    <location>
        <begin position="141"/>
        <end position="158"/>
    </location>
</feature>
<evidence type="ECO:0000256" key="1">
    <source>
        <dbReference type="SAM" id="Phobius"/>
    </source>
</evidence>
<sequence length="163" mass="18156">MDPVSTKQGTETPPIKTSRVGHVDIKSAFDTSCEPVYSPSELPHGIDIGILPLGMTSGINVCMKKSTLSSVIKLDGSYIIFVTKQLRPFIIFRKVTICKWDCKVARWLASLPRSKKVASSRPSEDLKVCAHVMGGDIFRRSAAYFLIIALFNYSYSYFCLLQL</sequence>
<name>A0A3B5A6P7_9TELE</name>
<organism evidence="2">
    <name type="scientific">Stegastes partitus</name>
    <name type="common">bicolor damselfish</name>
    <dbReference type="NCBI Taxonomy" id="144197"/>
    <lineage>
        <taxon>Eukaryota</taxon>
        <taxon>Metazoa</taxon>
        <taxon>Chordata</taxon>
        <taxon>Craniata</taxon>
        <taxon>Vertebrata</taxon>
        <taxon>Euteleostomi</taxon>
        <taxon>Actinopterygii</taxon>
        <taxon>Neopterygii</taxon>
        <taxon>Teleostei</taxon>
        <taxon>Neoteleostei</taxon>
        <taxon>Acanthomorphata</taxon>
        <taxon>Ovalentaria</taxon>
        <taxon>Pomacentridae</taxon>
        <taxon>Stegastes</taxon>
    </lineage>
</organism>
<keyword evidence="1" id="KW-1133">Transmembrane helix</keyword>
<keyword evidence="1" id="KW-0472">Membrane</keyword>
<proteinExistence type="predicted"/>
<accession>A0A3B5A6P7</accession>
<keyword evidence="1" id="KW-0812">Transmembrane</keyword>
<dbReference type="Ensembl" id="ENSSPAT00000016686.1">
    <property type="protein sequence ID" value="ENSSPAP00000016425.1"/>
    <property type="gene ID" value="ENSSPAG00000012380.1"/>
</dbReference>
<dbReference type="AlphaFoldDB" id="A0A3B5A6P7"/>
<protein>
    <submittedName>
        <fullName evidence="2">Uncharacterized protein</fullName>
    </submittedName>
</protein>
<reference evidence="2" key="1">
    <citation type="submission" date="2023-09" db="UniProtKB">
        <authorList>
            <consortium name="Ensembl"/>
        </authorList>
    </citation>
    <scope>IDENTIFICATION</scope>
</reference>